<dbReference type="OMA" id="YGNIANN"/>
<sequence length="508" mass="56796">MGKNNKRKNIIRDDDDHNQQAEHQDDHQADNSSKNTKTPIKKSRIENIIDISSNSSSSSSSSSPSSSRSKPSTSKSSPSSSRSKPSTSKSKQSTSKSKPSTSKSKPSTSKSIASSSRNTRSISDFFTPSQKPDSMITTAAVASATSNIEQENNNNKQSSSNDAFVKIIILFLKKILKFKSLRNKDIEKYTKISKILNDLSGNITKKFKKEAFKAMEKLIKNSTFLVEVKEFIKELIENFEILNINNQIVNLVDDDDDDLIEDENFENFKMKLSEIMSTLTNQSNTIVEETPREQKIEPFNFTVASSLTKPPKYASVVFKKRANANANANANPNTNNENKNNDGDDNENKNNDGDDNDNTNNDGDDNENNNYDGDENDNNNNDGDDTNNDDDGKNIKEILSERLSKPGSLGISISSFHQLSHGKFLIGFDDPMSKNRFDCLAKSIDEIKVENPRRKRPVIMLQGLPETTNLDTLAKTITEFNIKIKDCLKIIKKESNNDNIDDLAKIFK</sequence>
<organism evidence="2 3">
    <name type="scientific">Dermatophagoides pteronyssinus</name>
    <name type="common">European house dust mite</name>
    <dbReference type="NCBI Taxonomy" id="6956"/>
    <lineage>
        <taxon>Eukaryota</taxon>
        <taxon>Metazoa</taxon>
        <taxon>Ecdysozoa</taxon>
        <taxon>Arthropoda</taxon>
        <taxon>Chelicerata</taxon>
        <taxon>Arachnida</taxon>
        <taxon>Acari</taxon>
        <taxon>Acariformes</taxon>
        <taxon>Sarcoptiformes</taxon>
        <taxon>Astigmata</taxon>
        <taxon>Psoroptidia</taxon>
        <taxon>Analgoidea</taxon>
        <taxon>Pyroglyphidae</taxon>
        <taxon>Dermatophagoidinae</taxon>
        <taxon>Dermatophagoides</taxon>
    </lineage>
</organism>
<dbReference type="AlphaFoldDB" id="A0A6P6Y918"/>
<gene>
    <name evidence="3" type="primary">LOC113795836</name>
</gene>
<feature type="compositionally biased region" description="Basic and acidic residues" evidence="1">
    <location>
        <begin position="10"/>
        <end position="29"/>
    </location>
</feature>
<dbReference type="Proteomes" id="UP000515146">
    <property type="component" value="Unplaced"/>
</dbReference>
<keyword evidence="2" id="KW-1185">Reference proteome</keyword>
<proteinExistence type="predicted"/>
<accession>A0A6P6Y918</accession>
<feature type="region of interest" description="Disordered" evidence="1">
    <location>
        <begin position="1"/>
        <end position="130"/>
    </location>
</feature>
<feature type="compositionally biased region" description="Low complexity" evidence="1">
    <location>
        <begin position="52"/>
        <end position="123"/>
    </location>
</feature>
<feature type="compositionally biased region" description="Acidic residues" evidence="1">
    <location>
        <begin position="353"/>
        <end position="389"/>
    </location>
</feature>
<feature type="compositionally biased region" description="Low complexity" evidence="1">
    <location>
        <begin position="325"/>
        <end position="338"/>
    </location>
</feature>
<feature type="compositionally biased region" description="Basic and acidic residues" evidence="1">
    <location>
        <begin position="339"/>
        <end position="352"/>
    </location>
</feature>
<name>A0A6P6Y918_DERPT</name>
<evidence type="ECO:0000313" key="3">
    <source>
        <dbReference type="RefSeq" id="XP_027201862.1"/>
    </source>
</evidence>
<reference evidence="3" key="1">
    <citation type="submission" date="2025-08" db="UniProtKB">
        <authorList>
            <consortium name="RefSeq"/>
        </authorList>
    </citation>
    <scope>IDENTIFICATION</scope>
    <source>
        <strain evidence="3">Airmid</strain>
    </source>
</reference>
<evidence type="ECO:0000313" key="2">
    <source>
        <dbReference type="Proteomes" id="UP000515146"/>
    </source>
</evidence>
<dbReference type="InParanoid" id="A0A6P6Y918"/>
<protein>
    <submittedName>
        <fullName evidence="3">Uncharacterized protein</fullName>
    </submittedName>
</protein>
<dbReference type="RefSeq" id="XP_027201862.1">
    <property type="nucleotide sequence ID" value="XM_027346061.1"/>
</dbReference>
<evidence type="ECO:0000256" key="1">
    <source>
        <dbReference type="SAM" id="MobiDB-lite"/>
    </source>
</evidence>
<dbReference type="KEGG" id="dpte:113795836"/>
<feature type="region of interest" description="Disordered" evidence="1">
    <location>
        <begin position="325"/>
        <end position="393"/>
    </location>
</feature>